<proteinExistence type="predicted"/>
<reference evidence="2 3" key="1">
    <citation type="submission" date="2016-01" db="EMBL/GenBank/DDBJ databases">
        <title>The new phylogeny of the genus Mycobacterium.</title>
        <authorList>
            <person name="Tarcisio F."/>
            <person name="Conor M."/>
            <person name="Antonella G."/>
            <person name="Elisabetta G."/>
            <person name="Giulia F.S."/>
            <person name="Sara T."/>
            <person name="Anna F."/>
            <person name="Clotilde B."/>
            <person name="Roberto B."/>
            <person name="Veronica D.S."/>
            <person name="Fabio R."/>
            <person name="Monica P."/>
            <person name="Olivier J."/>
            <person name="Enrico T."/>
            <person name="Nicola S."/>
        </authorList>
    </citation>
    <scope>NUCLEOTIDE SEQUENCE [LARGE SCALE GENOMIC DNA]</scope>
    <source>
        <strain evidence="2 3">DSM 44803</strain>
    </source>
</reference>
<feature type="region of interest" description="Disordered" evidence="1">
    <location>
        <begin position="28"/>
        <end position="61"/>
    </location>
</feature>
<comment type="caution">
    <text evidence="2">The sequence shown here is derived from an EMBL/GenBank/DDBJ whole genome shotgun (WGS) entry which is preliminary data.</text>
</comment>
<evidence type="ECO:0000313" key="3">
    <source>
        <dbReference type="Proteomes" id="UP000193781"/>
    </source>
</evidence>
<sequence>MESDMTKPDKDLRGHSQELEDIVDELEEKVADDREAEGVAGKPSDRERAPTRGSEDEPPDN</sequence>
<dbReference type="RefSeq" id="WP_046183293.1">
    <property type="nucleotide sequence ID" value="NZ_JACKSS010000116.1"/>
</dbReference>
<gene>
    <name evidence="2" type="ORF">AWC17_01990</name>
</gene>
<protein>
    <submittedName>
        <fullName evidence="2">Uncharacterized protein</fullName>
    </submittedName>
</protein>
<evidence type="ECO:0000313" key="2">
    <source>
        <dbReference type="EMBL" id="ORW25250.1"/>
    </source>
</evidence>
<name>A0A1X1ZPG8_9MYCO</name>
<dbReference type="AlphaFoldDB" id="A0A1X1ZPG8"/>
<keyword evidence="3" id="KW-1185">Reference proteome</keyword>
<organism evidence="2 3">
    <name type="scientific">Mycobacterium nebraskense</name>
    <dbReference type="NCBI Taxonomy" id="244292"/>
    <lineage>
        <taxon>Bacteria</taxon>
        <taxon>Bacillati</taxon>
        <taxon>Actinomycetota</taxon>
        <taxon>Actinomycetes</taxon>
        <taxon>Mycobacteriales</taxon>
        <taxon>Mycobacteriaceae</taxon>
        <taxon>Mycobacterium</taxon>
    </lineage>
</organism>
<dbReference type="EMBL" id="LQPH01000106">
    <property type="protein sequence ID" value="ORW25250.1"/>
    <property type="molecule type" value="Genomic_DNA"/>
</dbReference>
<accession>A0A1X1ZPG8</accession>
<dbReference type="Proteomes" id="UP000193781">
    <property type="component" value="Unassembled WGS sequence"/>
</dbReference>
<feature type="compositionally biased region" description="Basic and acidic residues" evidence="1">
    <location>
        <begin position="28"/>
        <end position="55"/>
    </location>
</feature>
<dbReference type="OrthoDB" id="4744463at2"/>
<evidence type="ECO:0000256" key="1">
    <source>
        <dbReference type="SAM" id="MobiDB-lite"/>
    </source>
</evidence>